<dbReference type="EMBL" id="GBRH01232149">
    <property type="protein sequence ID" value="JAD65746.1"/>
    <property type="molecule type" value="Transcribed_RNA"/>
</dbReference>
<protein>
    <submittedName>
        <fullName evidence="1">Uncharacterized protein</fullName>
    </submittedName>
</protein>
<proteinExistence type="predicted"/>
<dbReference type="AlphaFoldDB" id="A0A0A9BQU2"/>
<reference evidence="1" key="1">
    <citation type="submission" date="2014-09" db="EMBL/GenBank/DDBJ databases">
        <authorList>
            <person name="Magalhaes I.L.F."/>
            <person name="Oliveira U."/>
            <person name="Santos F.R."/>
            <person name="Vidigal T.H.D.A."/>
            <person name="Brescovit A.D."/>
            <person name="Santos A.J."/>
        </authorList>
    </citation>
    <scope>NUCLEOTIDE SEQUENCE</scope>
    <source>
        <tissue evidence="1">Shoot tissue taken approximately 20 cm above the soil surface</tissue>
    </source>
</reference>
<name>A0A0A9BQU2_ARUDO</name>
<accession>A0A0A9BQU2</accession>
<evidence type="ECO:0000313" key="1">
    <source>
        <dbReference type="EMBL" id="JAD65746.1"/>
    </source>
</evidence>
<sequence length="54" mass="6466">MIFQTYCKIQMQSNINHKRQELEDEDCSSINRTSKTKIEEPLQKKLAHRFIKKG</sequence>
<organism evidence="1">
    <name type="scientific">Arundo donax</name>
    <name type="common">Giant reed</name>
    <name type="synonym">Donax arundinaceus</name>
    <dbReference type="NCBI Taxonomy" id="35708"/>
    <lineage>
        <taxon>Eukaryota</taxon>
        <taxon>Viridiplantae</taxon>
        <taxon>Streptophyta</taxon>
        <taxon>Embryophyta</taxon>
        <taxon>Tracheophyta</taxon>
        <taxon>Spermatophyta</taxon>
        <taxon>Magnoliopsida</taxon>
        <taxon>Liliopsida</taxon>
        <taxon>Poales</taxon>
        <taxon>Poaceae</taxon>
        <taxon>PACMAD clade</taxon>
        <taxon>Arundinoideae</taxon>
        <taxon>Arundineae</taxon>
        <taxon>Arundo</taxon>
    </lineage>
</organism>
<reference evidence="1" key="2">
    <citation type="journal article" date="2015" name="Data Brief">
        <title>Shoot transcriptome of the giant reed, Arundo donax.</title>
        <authorList>
            <person name="Barrero R.A."/>
            <person name="Guerrero F.D."/>
            <person name="Moolhuijzen P."/>
            <person name="Goolsby J.A."/>
            <person name="Tidwell J."/>
            <person name="Bellgard S.E."/>
            <person name="Bellgard M.I."/>
        </authorList>
    </citation>
    <scope>NUCLEOTIDE SEQUENCE</scope>
    <source>
        <tissue evidence="1">Shoot tissue taken approximately 20 cm above the soil surface</tissue>
    </source>
</reference>